<accession>S8DIR9</accession>
<dbReference type="OrthoDB" id="10573043at2759"/>
<dbReference type="InParanoid" id="S8DIR9"/>
<proteinExistence type="predicted"/>
<feature type="compositionally biased region" description="Low complexity" evidence="1">
    <location>
        <begin position="99"/>
        <end position="115"/>
    </location>
</feature>
<dbReference type="AlphaFoldDB" id="S8DIR9"/>
<dbReference type="EMBL" id="KE504378">
    <property type="protein sequence ID" value="EPS92717.1"/>
    <property type="molecule type" value="Genomic_DNA"/>
</dbReference>
<feature type="region of interest" description="Disordered" evidence="1">
    <location>
        <begin position="1"/>
        <end position="85"/>
    </location>
</feature>
<keyword evidence="3" id="KW-1185">Reference proteome</keyword>
<sequence length="250" mass="26418">MDVYTSTRPSPPRQITPSESDSASSSPEAHRRTHTQTWFPSPPIELSSSSSAAMQGAPTSGSLNGSHQGGRSGTLSKDRDFKGRASARRALYTSSGFTRVASSRATTSSGSSMSRYPDFNVPPIDLQLPPARAARSSRTPVRSSAPLGVDPASPTSVSSTGVAIQSTVSVAANRRHLVLPRPTYPDAVALNLQGRAPLKKDTTLFDDIATLLRPTPSFHAPALGYYNLAGGTSWKPLALIGSERPFRNAS</sequence>
<feature type="compositionally biased region" description="Low complexity" evidence="1">
    <location>
        <begin position="17"/>
        <end position="27"/>
    </location>
</feature>
<evidence type="ECO:0000313" key="3">
    <source>
        <dbReference type="Proteomes" id="UP000015241"/>
    </source>
</evidence>
<gene>
    <name evidence="2" type="ORF">FOMPIDRAFT_97591</name>
</gene>
<dbReference type="HOGENOM" id="CLU_1113589_0_0_1"/>
<protein>
    <submittedName>
        <fullName evidence="2">Uncharacterized protein</fullName>
    </submittedName>
</protein>
<name>S8DIR9_FOMSC</name>
<feature type="region of interest" description="Disordered" evidence="1">
    <location>
        <begin position="99"/>
        <end position="158"/>
    </location>
</feature>
<dbReference type="Proteomes" id="UP000015241">
    <property type="component" value="Unassembled WGS sequence"/>
</dbReference>
<reference evidence="2 3" key="1">
    <citation type="journal article" date="2012" name="Science">
        <title>The Paleozoic origin of enzymatic lignin decomposition reconstructed from 31 fungal genomes.</title>
        <authorList>
            <person name="Floudas D."/>
            <person name="Binder M."/>
            <person name="Riley R."/>
            <person name="Barry K."/>
            <person name="Blanchette R.A."/>
            <person name="Henrissat B."/>
            <person name="Martinez A.T."/>
            <person name="Otillar R."/>
            <person name="Spatafora J.W."/>
            <person name="Yadav J.S."/>
            <person name="Aerts A."/>
            <person name="Benoit I."/>
            <person name="Boyd A."/>
            <person name="Carlson A."/>
            <person name="Copeland A."/>
            <person name="Coutinho P.M."/>
            <person name="de Vries R.P."/>
            <person name="Ferreira P."/>
            <person name="Findley K."/>
            <person name="Foster B."/>
            <person name="Gaskell J."/>
            <person name="Glotzer D."/>
            <person name="Gorecki P."/>
            <person name="Heitman J."/>
            <person name="Hesse C."/>
            <person name="Hori C."/>
            <person name="Igarashi K."/>
            <person name="Jurgens J.A."/>
            <person name="Kallen N."/>
            <person name="Kersten P."/>
            <person name="Kohler A."/>
            <person name="Kuees U."/>
            <person name="Kumar T.K.A."/>
            <person name="Kuo A."/>
            <person name="LaButti K."/>
            <person name="Larrondo L.F."/>
            <person name="Lindquist E."/>
            <person name="Ling A."/>
            <person name="Lombard V."/>
            <person name="Lucas S."/>
            <person name="Lundell T."/>
            <person name="Martin R."/>
            <person name="McLaughlin D.J."/>
            <person name="Morgenstern I."/>
            <person name="Morin E."/>
            <person name="Murat C."/>
            <person name="Nagy L.G."/>
            <person name="Nolan M."/>
            <person name="Ohm R.A."/>
            <person name="Patyshakuliyeva A."/>
            <person name="Rokas A."/>
            <person name="Ruiz-Duenas F.J."/>
            <person name="Sabat G."/>
            <person name="Salamov A."/>
            <person name="Samejima M."/>
            <person name="Schmutz J."/>
            <person name="Slot J.C."/>
            <person name="St John F."/>
            <person name="Stenlid J."/>
            <person name="Sun H."/>
            <person name="Sun S."/>
            <person name="Syed K."/>
            <person name="Tsang A."/>
            <person name="Wiebenga A."/>
            <person name="Young D."/>
            <person name="Pisabarro A."/>
            <person name="Eastwood D.C."/>
            <person name="Martin F."/>
            <person name="Cullen D."/>
            <person name="Grigoriev I.V."/>
            <person name="Hibbett D.S."/>
        </authorList>
    </citation>
    <scope>NUCLEOTIDE SEQUENCE</scope>
    <source>
        <strain evidence="3">FP-58527</strain>
    </source>
</reference>
<organism evidence="2 3">
    <name type="scientific">Fomitopsis schrenkii</name>
    <name type="common">Brown rot fungus</name>
    <dbReference type="NCBI Taxonomy" id="2126942"/>
    <lineage>
        <taxon>Eukaryota</taxon>
        <taxon>Fungi</taxon>
        <taxon>Dikarya</taxon>
        <taxon>Basidiomycota</taxon>
        <taxon>Agaricomycotina</taxon>
        <taxon>Agaricomycetes</taxon>
        <taxon>Polyporales</taxon>
        <taxon>Fomitopsis</taxon>
    </lineage>
</organism>
<evidence type="ECO:0000256" key="1">
    <source>
        <dbReference type="SAM" id="MobiDB-lite"/>
    </source>
</evidence>
<feature type="compositionally biased region" description="Polar residues" evidence="1">
    <location>
        <begin position="57"/>
        <end position="66"/>
    </location>
</feature>
<evidence type="ECO:0000313" key="2">
    <source>
        <dbReference type="EMBL" id="EPS92717.1"/>
    </source>
</evidence>
<feature type="non-terminal residue" evidence="2">
    <location>
        <position position="250"/>
    </location>
</feature>